<organism evidence="2 3">
    <name type="scientific">Mesorhizobium plurifarium</name>
    <dbReference type="NCBI Taxonomy" id="69974"/>
    <lineage>
        <taxon>Bacteria</taxon>
        <taxon>Pseudomonadati</taxon>
        <taxon>Pseudomonadota</taxon>
        <taxon>Alphaproteobacteria</taxon>
        <taxon>Hyphomicrobiales</taxon>
        <taxon>Phyllobacteriaceae</taxon>
        <taxon>Mesorhizobium</taxon>
    </lineage>
</organism>
<feature type="region of interest" description="Disordered" evidence="1">
    <location>
        <begin position="40"/>
        <end position="59"/>
    </location>
</feature>
<accession>A0A090DTJ9</accession>
<reference evidence="3" key="1">
    <citation type="submission" date="2014-08" db="EMBL/GenBank/DDBJ databases">
        <authorList>
            <person name="Moulin L."/>
        </authorList>
    </citation>
    <scope>NUCLEOTIDE SEQUENCE [LARGE SCALE GENOMIC DNA]</scope>
</reference>
<dbReference type="Proteomes" id="UP000045285">
    <property type="component" value="Unassembled WGS sequence"/>
</dbReference>
<dbReference type="AlphaFoldDB" id="A0A090DTJ9"/>
<dbReference type="EMBL" id="CCMZ01000025">
    <property type="protein sequence ID" value="CDX20209.1"/>
    <property type="molecule type" value="Genomic_DNA"/>
</dbReference>
<name>A0A090DTJ9_MESPL</name>
<sequence length="59" mass="6609">MRVPATNLLASYPFQVDVVSRGADPQSEFLQLEIRQTIRDHTKDIPGPPSHASFGVFDR</sequence>
<evidence type="ECO:0000256" key="1">
    <source>
        <dbReference type="SAM" id="MobiDB-lite"/>
    </source>
</evidence>
<keyword evidence="3" id="KW-1185">Reference proteome</keyword>
<protein>
    <submittedName>
        <fullName evidence="2">Uncharacterized protein</fullName>
    </submittedName>
</protein>
<evidence type="ECO:0000313" key="2">
    <source>
        <dbReference type="EMBL" id="CDX20209.1"/>
    </source>
</evidence>
<proteinExistence type="predicted"/>
<gene>
    <name evidence="2" type="ORF">MPL3356_310039</name>
</gene>
<evidence type="ECO:0000313" key="3">
    <source>
        <dbReference type="Proteomes" id="UP000045285"/>
    </source>
</evidence>